<accession>A0A6M4IHY8</accession>
<dbReference type="EMBL" id="CP053085">
    <property type="protein sequence ID" value="QJR34714.1"/>
    <property type="molecule type" value="Genomic_DNA"/>
</dbReference>
<evidence type="ECO:0008006" key="3">
    <source>
        <dbReference type="Google" id="ProtNLM"/>
    </source>
</evidence>
<dbReference type="Pfam" id="PF22000">
    <property type="entry name" value="DUF6929"/>
    <property type="match status" value="1"/>
</dbReference>
<sequence length="346" mass="37137">MIHAQHDPALVVRLVRQLPLHYADGADPSVDRPAHVRAGSGLAWVGERLAIVQDDANFIALVDPASGHATAVVLPAGESGVRQFDTGRGNKKQKFDLEALVSVDSPDGPFLLAIGSGSSKRRERMVTVKRAGEADEALSLIAAPGLYDVLRQATDFSGSDMNIEGAVCIGDVLRLFGRGNGEASKRHLPLDATCDLHWPSVRDYLDAPDSVEPPMPRRLRQYSLGEANGVRLSFTDATVAWGDRSAQPVVLYTAAAEGSPDSRRDGEVAGSAIGFLDPRCEGTVMRYALLRDMQGELLPLKVEGIACGRADQRQVFVVLDVDNPDAPSMLCELRLEGPWPSLDTPG</sequence>
<protein>
    <recommendedName>
        <fullName evidence="3">DUF3616 domain-containing protein</fullName>
    </recommendedName>
</protein>
<dbReference type="KEGG" id="ggr:HKW67_03890"/>
<evidence type="ECO:0000313" key="2">
    <source>
        <dbReference type="Proteomes" id="UP000500938"/>
    </source>
</evidence>
<dbReference type="AlphaFoldDB" id="A0A6M4IHY8"/>
<keyword evidence="2" id="KW-1185">Reference proteome</keyword>
<evidence type="ECO:0000313" key="1">
    <source>
        <dbReference type="EMBL" id="QJR34714.1"/>
    </source>
</evidence>
<proteinExistence type="predicted"/>
<dbReference type="RefSeq" id="WP_171224142.1">
    <property type="nucleotide sequence ID" value="NZ_CP053085.1"/>
</dbReference>
<dbReference type="Proteomes" id="UP000500938">
    <property type="component" value="Chromosome"/>
</dbReference>
<name>A0A6M4IHY8_9BACT</name>
<dbReference type="InterPro" id="IPR053851">
    <property type="entry name" value="DUF6929"/>
</dbReference>
<gene>
    <name evidence="1" type="ORF">HKW67_03890</name>
</gene>
<reference evidence="1 2" key="1">
    <citation type="submission" date="2020-05" db="EMBL/GenBank/DDBJ databases">
        <title>Complete genome sequence of Gemmatimonas greenlandica TET16.</title>
        <authorList>
            <person name="Zeng Y."/>
        </authorList>
    </citation>
    <scope>NUCLEOTIDE SEQUENCE [LARGE SCALE GENOMIC DNA]</scope>
    <source>
        <strain evidence="1 2">TET16</strain>
    </source>
</reference>
<organism evidence="1 2">
    <name type="scientific">Gemmatimonas groenlandica</name>
    <dbReference type="NCBI Taxonomy" id="2732249"/>
    <lineage>
        <taxon>Bacteria</taxon>
        <taxon>Pseudomonadati</taxon>
        <taxon>Gemmatimonadota</taxon>
        <taxon>Gemmatimonadia</taxon>
        <taxon>Gemmatimonadales</taxon>
        <taxon>Gemmatimonadaceae</taxon>
        <taxon>Gemmatimonas</taxon>
    </lineage>
</organism>